<comment type="caution">
    <text evidence="1">The sequence shown here is derived from an EMBL/GenBank/DDBJ whole genome shotgun (WGS) entry which is preliminary data.</text>
</comment>
<keyword evidence="2" id="KW-1185">Reference proteome</keyword>
<dbReference type="AlphaFoldDB" id="A0A4C1VP96"/>
<organism evidence="1 2">
    <name type="scientific">Eumeta variegata</name>
    <name type="common">Bagworm moth</name>
    <name type="synonym">Eumeta japonica</name>
    <dbReference type="NCBI Taxonomy" id="151549"/>
    <lineage>
        <taxon>Eukaryota</taxon>
        <taxon>Metazoa</taxon>
        <taxon>Ecdysozoa</taxon>
        <taxon>Arthropoda</taxon>
        <taxon>Hexapoda</taxon>
        <taxon>Insecta</taxon>
        <taxon>Pterygota</taxon>
        <taxon>Neoptera</taxon>
        <taxon>Endopterygota</taxon>
        <taxon>Lepidoptera</taxon>
        <taxon>Glossata</taxon>
        <taxon>Ditrysia</taxon>
        <taxon>Tineoidea</taxon>
        <taxon>Psychidae</taxon>
        <taxon>Oiketicinae</taxon>
        <taxon>Eumeta</taxon>
    </lineage>
</organism>
<name>A0A4C1VP96_EUMVA</name>
<accession>A0A4C1VP96</accession>
<protein>
    <submittedName>
        <fullName evidence="1">Uncharacterized protein</fullName>
    </submittedName>
</protein>
<gene>
    <name evidence="1" type="ORF">EVAR_37633_1</name>
</gene>
<dbReference type="Proteomes" id="UP000299102">
    <property type="component" value="Unassembled WGS sequence"/>
</dbReference>
<evidence type="ECO:0000313" key="1">
    <source>
        <dbReference type="EMBL" id="GBP40232.1"/>
    </source>
</evidence>
<dbReference type="EMBL" id="BGZK01000378">
    <property type="protein sequence ID" value="GBP40232.1"/>
    <property type="molecule type" value="Genomic_DNA"/>
</dbReference>
<reference evidence="1 2" key="1">
    <citation type="journal article" date="2019" name="Commun. Biol.">
        <title>The bagworm genome reveals a unique fibroin gene that provides high tensile strength.</title>
        <authorList>
            <person name="Kono N."/>
            <person name="Nakamura H."/>
            <person name="Ohtoshi R."/>
            <person name="Tomita M."/>
            <person name="Numata K."/>
            <person name="Arakawa K."/>
        </authorList>
    </citation>
    <scope>NUCLEOTIDE SEQUENCE [LARGE SCALE GENOMIC DNA]</scope>
</reference>
<evidence type="ECO:0000313" key="2">
    <source>
        <dbReference type="Proteomes" id="UP000299102"/>
    </source>
</evidence>
<proteinExistence type="predicted"/>
<sequence length="173" mass="19796">MFIYVMKREVLTNGRPTYEPGMNLPESEIRGISELIALLSFSFRRVFQLTAIFLTCARRLTSRRNKPSGIGAIGMEDTQSWCRLLIYNLFILMATLGKQRRSRVPGLARQCYRYHHCSRVSCVRALSLFYSAAPADGVEERSLVPRSRSRARLRRNATMSHAFSCVQPAFIDL</sequence>